<dbReference type="SMART" id="SM00508">
    <property type="entry name" value="PostSET"/>
    <property type="match status" value="7"/>
</dbReference>
<evidence type="ECO:0000259" key="5">
    <source>
        <dbReference type="PROSITE" id="PS50868"/>
    </source>
</evidence>
<feature type="domain" description="SET" evidence="4">
    <location>
        <begin position="176"/>
        <end position="515"/>
    </location>
</feature>
<dbReference type="PROSITE" id="PS50868">
    <property type="entry name" value="POST_SET"/>
    <property type="match status" value="3"/>
</dbReference>
<dbReference type="VEuPathDB" id="TriTrypDB:TEOVI_000797900"/>
<feature type="domain" description="SET" evidence="4">
    <location>
        <begin position="704"/>
        <end position="810"/>
    </location>
</feature>
<comment type="caution">
    <text evidence="6">The sequence shown here is derived from an EMBL/GenBank/DDBJ whole genome shotgun (WGS) entry which is preliminary data.</text>
</comment>
<dbReference type="Gene3D" id="2.170.270.10">
    <property type="entry name" value="SET domain"/>
    <property type="match status" value="5"/>
</dbReference>
<feature type="domain" description="Post-SET" evidence="5">
    <location>
        <begin position="365"/>
        <end position="381"/>
    </location>
</feature>
<evidence type="ECO:0000259" key="4">
    <source>
        <dbReference type="PROSITE" id="PS50280"/>
    </source>
</evidence>
<dbReference type="SUPFAM" id="SSF82199">
    <property type="entry name" value="SET domain"/>
    <property type="match status" value="5"/>
</dbReference>
<keyword evidence="7" id="KW-1185">Reference proteome</keyword>
<dbReference type="EMBL" id="CZPT02001025">
    <property type="protein sequence ID" value="SCU68632.1"/>
    <property type="molecule type" value="Genomic_DNA"/>
</dbReference>
<dbReference type="GO" id="GO:0032259">
    <property type="term" value="P:methylation"/>
    <property type="evidence" value="ECO:0007669"/>
    <property type="project" value="UniProtKB-KW"/>
</dbReference>
<keyword evidence="1" id="KW-0489">Methyltransferase</keyword>
<dbReference type="GO" id="GO:0008168">
    <property type="term" value="F:methyltransferase activity"/>
    <property type="evidence" value="ECO:0007669"/>
    <property type="project" value="UniProtKB-KW"/>
</dbReference>
<protein>
    <submittedName>
        <fullName evidence="6">SET domain containing protein, putative</fullName>
    </submittedName>
</protein>
<dbReference type="RefSeq" id="XP_067079757.1">
    <property type="nucleotide sequence ID" value="XM_067223656.1"/>
</dbReference>
<evidence type="ECO:0000256" key="2">
    <source>
        <dbReference type="ARBA" id="ARBA00022679"/>
    </source>
</evidence>
<dbReference type="PROSITE" id="PS50280">
    <property type="entry name" value="SET"/>
    <property type="match status" value="3"/>
</dbReference>
<dbReference type="PANTHER" id="PTHR12350:SF21">
    <property type="entry name" value="SET DOMAIN-CONTAINING PROTEIN"/>
    <property type="match status" value="1"/>
</dbReference>
<accession>A0A1G4I9V3</accession>
<feature type="domain" description="Post-SET" evidence="5">
    <location>
        <begin position="818"/>
        <end position="834"/>
    </location>
</feature>
<feature type="domain" description="SET" evidence="4">
    <location>
        <begin position="1289"/>
        <end position="1395"/>
    </location>
</feature>
<evidence type="ECO:0000313" key="7">
    <source>
        <dbReference type="Proteomes" id="UP000195570"/>
    </source>
</evidence>
<dbReference type="InterPro" id="IPR053201">
    <property type="entry name" value="Flavunoidine_N-MTase"/>
</dbReference>
<dbReference type="InterPro" id="IPR003616">
    <property type="entry name" value="Post-SET_dom"/>
</dbReference>
<organism evidence="6 7">
    <name type="scientific">Trypanosoma equiperdum</name>
    <dbReference type="NCBI Taxonomy" id="5694"/>
    <lineage>
        <taxon>Eukaryota</taxon>
        <taxon>Discoba</taxon>
        <taxon>Euglenozoa</taxon>
        <taxon>Kinetoplastea</taxon>
        <taxon>Metakinetoplastina</taxon>
        <taxon>Trypanosomatida</taxon>
        <taxon>Trypanosomatidae</taxon>
        <taxon>Trypanosoma</taxon>
    </lineage>
</organism>
<evidence type="ECO:0000313" key="6">
    <source>
        <dbReference type="EMBL" id="SCU68632.1"/>
    </source>
</evidence>
<dbReference type="Proteomes" id="UP000195570">
    <property type="component" value="Unassembled WGS sequence"/>
</dbReference>
<dbReference type="PANTHER" id="PTHR12350">
    <property type="entry name" value="HISTONE-LYSINE N-METHYLTRANSFERASE-RELATED"/>
    <property type="match status" value="1"/>
</dbReference>
<dbReference type="InterPro" id="IPR001214">
    <property type="entry name" value="SET_dom"/>
</dbReference>
<dbReference type="GeneID" id="92381913"/>
<reference evidence="6" key="1">
    <citation type="submission" date="2016-09" db="EMBL/GenBank/DDBJ databases">
        <authorList>
            <person name="Hebert L."/>
            <person name="Moumen B."/>
        </authorList>
    </citation>
    <scope>NUCLEOTIDE SEQUENCE [LARGE SCALE GENOMIC DNA]</scope>
    <source>
        <strain evidence="6">OVI</strain>
    </source>
</reference>
<proteinExistence type="predicted"/>
<keyword evidence="3" id="KW-0949">S-adenosyl-L-methionine</keyword>
<feature type="domain" description="Post-SET" evidence="5">
    <location>
        <begin position="523"/>
        <end position="539"/>
    </location>
</feature>
<keyword evidence="2" id="KW-0808">Transferase</keyword>
<evidence type="ECO:0000256" key="3">
    <source>
        <dbReference type="ARBA" id="ARBA00022691"/>
    </source>
</evidence>
<dbReference type="Pfam" id="PF00856">
    <property type="entry name" value="SET"/>
    <property type="match status" value="4"/>
</dbReference>
<name>A0A1G4I9V3_TRYEQ</name>
<evidence type="ECO:0000256" key="1">
    <source>
        <dbReference type="ARBA" id="ARBA00022603"/>
    </source>
</evidence>
<dbReference type="SMART" id="SM00317">
    <property type="entry name" value="SET"/>
    <property type="match status" value="4"/>
</dbReference>
<sequence length="1449" mass="160654">MVMKANFCFKIGEVICPIPTNYTFGNGELVLDDERRVALGEEFNATIINNFLIATQEINKDEFVVVNPCLVIYDGARLPQGSAASTFKNAREDEQQRLFPYADEKVRQQALADGFIATCCQKSVEIVRKPDSGFATLATCSHEAGSIVFTSTALLLPFPAQGTIELPGKKYLRPSCCVEFVRHSCQPNVQLEISGTTISAVATRAIEKEEQLTRNFLCTEWDIAHPFSCACKTTSCYGIIRGFRHLGSEQQAQLLPSVCAAIKERHSAVVPPTASLAGLQKSTVLTLTSDGKIATQQFVPPGTVLLQVDRFDIRPHRVVIDSLSIAHSCDANTVLLDGRLVSLRMLQPGDQLSLNLSTLQYELPAPFECKCGSPKCSNTVRGFRGLSDEEKKQLLPFTQQPVFLEALQNGCPWSSSNSLAVTRRHPTMGEITYAGDFIPKGTQVFDLRGVVLPFATKHTIFVGDDEHLFLTDQARCIAHSCEPNLRVVMDRSTKSGYCLSLRDIKLDEMLTYDYLTTEWELASSFRCICGTANCYGLIRGFRYLDARAQLRLWPHAARGVKSMFSRQRRGVLASLDDSLISIHETSGELRLMCDTTSGVKLFNVTDVQVIGDEVALDDIRVKHSCFANAVLLGRSVVLRRASLRGEAVTININHLCYTTTSFKCNCKGEHCVGEVSGFKGLTDEMKNAELICASPHVREAAVLDGFLVKSSSPLVEVKADVQMGQSTFAKSDIKKGTRFFRVNGLTLPFPTMHTILLSNRRHLLFGGGAQCLAHSCDPNTRVLTDNTARTIECIALRDIRKGEVISFNYLTTEWDMQYPFMCVCGSQKCYGWIGGFKHLGNDARQKLWNVTSTAIKSLVADTQSNPKGAWIQIASKRLMVCDEGTVHVATEMVAGTVVIEYSAVEVLDNFVYIDGVRLKHHCSPTAALIEKRVVLLRTVSAGDELNVNLNCLSYSLPEEIECKCCRFAQPHKVRGFKWLDEQDKEALIVFAQPDVRAAAIRDGFTSRSDSQLIGLRSCTAGLEVIAKTRVAAGTRLLATKGRSLPFPTPLTLQLGERRHLLPSGGAQFVSHSCDPNTCIRVDALNEAIEFETIRDIAVGEVVTANFVTTEWELHSPFQCKCNSSSCLHNIRGFKFLSSAQRSMLQRYITPAMRRLAGLTASVRLPPVLDVNQSRMLYAVSPVARKTVLLECTNIDIQPVQVAVGENGYIIQHKEEGNTVLVEGRFLALRSIEAGELLTVNMNYFVYDMKPLFPRAYSQHCLGFCHMEEDTKQQNLYLCEPPVRAQAMRDGWTVKSTSPLIEIRQNGDMGQTAYASTFIKKGVVLFDVSGFVVPFPTMYTICVGESRHLLFGEGAECIAHHCDPNVQVEVNEQKTRLRFVTLREISKGEMVTFNYCTTEWVMNSPFVCLCGSSYCAGTIRGFSSLCEADQQRLWPITSYVVKRLLARDGE</sequence>
<gene>
    <name evidence="6" type="ORF">TEOVI_000797900</name>
</gene>
<dbReference type="InterPro" id="IPR046341">
    <property type="entry name" value="SET_dom_sf"/>
</dbReference>